<protein>
    <submittedName>
        <fullName evidence="2">Uncharacterized protein</fullName>
    </submittedName>
</protein>
<proteinExistence type="predicted"/>
<dbReference type="HOGENOM" id="CLU_3085271_0_0_6"/>
<accession>B4SL00</accession>
<evidence type="ECO:0000313" key="2">
    <source>
        <dbReference type="EMBL" id="ACF51881.1"/>
    </source>
</evidence>
<gene>
    <name evidence="2" type="ordered locus">Smal_2177</name>
</gene>
<sequence>MTQADFAINPSTVQTTATAPGNASRRVTSAAPTTVNTENMMASENSGWPCRN</sequence>
<dbReference type="AlphaFoldDB" id="B4SL00"/>
<dbReference type="STRING" id="391008.Smal_2177"/>
<feature type="region of interest" description="Disordered" evidence="1">
    <location>
        <begin position="1"/>
        <end position="52"/>
    </location>
</feature>
<evidence type="ECO:0000313" key="3">
    <source>
        <dbReference type="Proteomes" id="UP000001867"/>
    </source>
</evidence>
<name>B4SL00_STRM5</name>
<reference evidence="2 3" key="1">
    <citation type="submission" date="2008-06" db="EMBL/GenBank/DDBJ databases">
        <title>Complete sequence of Stenotrophomonas maltophilia R551-3.</title>
        <authorList>
            <consortium name="US DOE Joint Genome Institute"/>
            <person name="Lucas S."/>
            <person name="Copeland A."/>
            <person name="Lapidus A."/>
            <person name="Glavina del Rio T."/>
            <person name="Dalin E."/>
            <person name="Tice H."/>
            <person name="Pitluck S."/>
            <person name="Chain P."/>
            <person name="Malfatti S."/>
            <person name="Shin M."/>
            <person name="Vergez L."/>
            <person name="Lang D."/>
            <person name="Schmutz J."/>
            <person name="Larimer F."/>
            <person name="Land M."/>
            <person name="Hauser L."/>
            <person name="Kyrpides N."/>
            <person name="Mikhailova N."/>
            <person name="Taghavi S."/>
            <person name="Monchy S."/>
            <person name="Newman L."/>
            <person name="Vangronsveld J."/>
            <person name="van der Lelie D."/>
            <person name="Richardson P."/>
        </authorList>
    </citation>
    <scope>NUCLEOTIDE SEQUENCE [LARGE SCALE GENOMIC DNA]</scope>
    <source>
        <strain evidence="2 3">R551-3</strain>
    </source>
</reference>
<dbReference type="EMBL" id="CP001111">
    <property type="protein sequence ID" value="ACF51881.1"/>
    <property type="molecule type" value="Genomic_DNA"/>
</dbReference>
<evidence type="ECO:0000256" key="1">
    <source>
        <dbReference type="SAM" id="MobiDB-lite"/>
    </source>
</evidence>
<dbReference type="KEGG" id="smt:Smal_2177"/>
<organism evidence="2 3">
    <name type="scientific">Stenotrophomonas maltophilia (strain R551-3)</name>
    <dbReference type="NCBI Taxonomy" id="391008"/>
    <lineage>
        <taxon>Bacteria</taxon>
        <taxon>Pseudomonadati</taxon>
        <taxon>Pseudomonadota</taxon>
        <taxon>Gammaproteobacteria</taxon>
        <taxon>Lysobacterales</taxon>
        <taxon>Lysobacteraceae</taxon>
        <taxon>Stenotrophomonas</taxon>
        <taxon>Stenotrophomonas maltophilia group</taxon>
    </lineage>
</organism>
<feature type="compositionally biased region" description="Polar residues" evidence="1">
    <location>
        <begin position="1"/>
        <end position="46"/>
    </location>
</feature>
<dbReference type="Proteomes" id="UP000001867">
    <property type="component" value="Chromosome"/>
</dbReference>